<keyword evidence="2" id="KW-1185">Reference proteome</keyword>
<dbReference type="InterPro" id="IPR015943">
    <property type="entry name" value="WD40/YVTN_repeat-like_dom_sf"/>
</dbReference>
<dbReference type="OrthoDB" id="9812926at2"/>
<dbReference type="Proteomes" id="UP000053244">
    <property type="component" value="Unassembled WGS sequence"/>
</dbReference>
<evidence type="ECO:0000313" key="2">
    <source>
        <dbReference type="Proteomes" id="UP000053244"/>
    </source>
</evidence>
<name>A0A101JQM8_9ACTN</name>
<proteinExistence type="predicted"/>
<reference evidence="1 2" key="1">
    <citation type="submission" date="2015-10" db="EMBL/GenBank/DDBJ databases">
        <authorList>
            <person name="Gilbert D.G."/>
        </authorList>
    </citation>
    <scope>NUCLEOTIDE SEQUENCE [LARGE SCALE GENOMIC DNA]</scope>
    <source>
        <strain evidence="1 2">NRRL B-16712</strain>
    </source>
</reference>
<protein>
    <submittedName>
        <fullName evidence="1">Hydrolase</fullName>
    </submittedName>
</protein>
<dbReference type="InterPro" id="IPR051344">
    <property type="entry name" value="Vgb"/>
</dbReference>
<dbReference type="PANTHER" id="PTHR40274:SF3">
    <property type="entry name" value="VIRGINIAMYCIN B LYASE"/>
    <property type="match status" value="1"/>
</dbReference>
<dbReference type="AlphaFoldDB" id="A0A101JQM8"/>
<evidence type="ECO:0000313" key="1">
    <source>
        <dbReference type="EMBL" id="KUL30873.1"/>
    </source>
</evidence>
<dbReference type="GO" id="GO:0016787">
    <property type="term" value="F:hydrolase activity"/>
    <property type="evidence" value="ECO:0007669"/>
    <property type="project" value="UniProtKB-KW"/>
</dbReference>
<accession>A0A101JQM8</accession>
<gene>
    <name evidence="1" type="ORF">ADL15_23220</name>
</gene>
<comment type="caution">
    <text evidence="1">The sequence shown here is derived from an EMBL/GenBank/DDBJ whole genome shotgun (WGS) entry which is preliminary data.</text>
</comment>
<dbReference type="PANTHER" id="PTHR40274">
    <property type="entry name" value="VIRGINIAMYCIN B LYASE"/>
    <property type="match status" value="1"/>
</dbReference>
<dbReference type="SUPFAM" id="SSF63829">
    <property type="entry name" value="Calcium-dependent phosphotriesterase"/>
    <property type="match status" value="1"/>
</dbReference>
<sequence>MSPLRTARCREVVLPPGWAPYAVAGDAAGDLWMTMVTPPGLARFSPADASGGGETASALRHEFLPRRDGHPMLLTVASDGALWCTSTDGRLSRRDASGDHTTINLAAGSAPYGIAAAPDGGVWFTAPGTNQIGRVVTASGDVTIRDLPVPDARPAMVTVDAGGRPWVALNAASALAYVDGGVVQIVELPRGRAPAAPVGIAASATGIWYADIAGGCVGRVDPSGSVEKISFADAGCRPHAVAPDPDGGCWVTLWGSGQLARIAADGDVTLHQLPGREPHGLWVEDGLVWVAMESGSLVAVEKGESA</sequence>
<dbReference type="Gene3D" id="2.130.10.10">
    <property type="entry name" value="YVTN repeat-like/Quinoprotein amine dehydrogenase"/>
    <property type="match status" value="1"/>
</dbReference>
<dbReference type="Pfam" id="PF24684">
    <property type="entry name" value="Vgb_lyase"/>
    <property type="match status" value="1"/>
</dbReference>
<keyword evidence="1" id="KW-0378">Hydrolase</keyword>
<dbReference type="EMBL" id="LLZH01000234">
    <property type="protein sequence ID" value="KUL30873.1"/>
    <property type="molecule type" value="Genomic_DNA"/>
</dbReference>
<organism evidence="1 2">
    <name type="scientific">Actinoplanes awajinensis subsp. mycoplanecinus</name>
    <dbReference type="NCBI Taxonomy" id="135947"/>
    <lineage>
        <taxon>Bacteria</taxon>
        <taxon>Bacillati</taxon>
        <taxon>Actinomycetota</taxon>
        <taxon>Actinomycetes</taxon>
        <taxon>Micromonosporales</taxon>
        <taxon>Micromonosporaceae</taxon>
        <taxon>Actinoplanes</taxon>
    </lineage>
</organism>